<keyword evidence="3" id="KW-1185">Reference proteome</keyword>
<dbReference type="PANTHER" id="PTHR46825">
    <property type="entry name" value="D-ALANYL-D-ALANINE-CARBOXYPEPTIDASE/ENDOPEPTIDASE AMPH"/>
    <property type="match status" value="1"/>
</dbReference>
<dbReference type="Pfam" id="PF00144">
    <property type="entry name" value="Beta-lactamase"/>
    <property type="match status" value="1"/>
</dbReference>
<gene>
    <name evidence="2" type="ORF">KMW28_18595</name>
</gene>
<organism evidence="2 3">
    <name type="scientific">Flammeovirga yaeyamensis</name>
    <dbReference type="NCBI Taxonomy" id="367791"/>
    <lineage>
        <taxon>Bacteria</taxon>
        <taxon>Pseudomonadati</taxon>
        <taxon>Bacteroidota</taxon>
        <taxon>Cytophagia</taxon>
        <taxon>Cytophagales</taxon>
        <taxon>Flammeovirgaceae</taxon>
        <taxon>Flammeovirga</taxon>
    </lineage>
</organism>
<dbReference type="AlphaFoldDB" id="A0AAX1N312"/>
<reference evidence="2 3" key="1">
    <citation type="submission" date="2021-05" db="EMBL/GenBank/DDBJ databases">
        <title>Comparative genomic studies on the polysaccharide-degrading batcterial strains of the Flammeovirga genus.</title>
        <authorList>
            <person name="Zewei F."/>
            <person name="Zheng Z."/>
            <person name="Yu L."/>
            <person name="Ruyue G."/>
            <person name="Yanhong M."/>
            <person name="Yuanyuan C."/>
            <person name="Jingyan G."/>
            <person name="Wenjun H."/>
        </authorList>
    </citation>
    <scope>NUCLEOTIDE SEQUENCE [LARGE SCALE GENOMIC DNA]</scope>
    <source>
        <strain evidence="2 3">NBRC:100898</strain>
    </source>
</reference>
<evidence type="ECO:0000313" key="3">
    <source>
        <dbReference type="Proteomes" id="UP000678679"/>
    </source>
</evidence>
<dbReference type="RefSeq" id="WP_169666744.1">
    <property type="nucleotide sequence ID" value="NZ_CP076132.1"/>
</dbReference>
<accession>A0AAX1N312</accession>
<evidence type="ECO:0000259" key="1">
    <source>
        <dbReference type="Pfam" id="PF00144"/>
    </source>
</evidence>
<feature type="domain" description="Beta-lactamase-related" evidence="1">
    <location>
        <begin position="43"/>
        <end position="363"/>
    </location>
</feature>
<name>A0AAX1N312_9BACT</name>
<dbReference type="Proteomes" id="UP000678679">
    <property type="component" value="Chromosome 1"/>
</dbReference>
<dbReference type="SUPFAM" id="SSF56601">
    <property type="entry name" value="beta-lactamase/transpeptidase-like"/>
    <property type="match status" value="1"/>
</dbReference>
<sequence length="586" mass="66019">MKKKIRIILRIVALFVAAEIVSSGVVFGQTFNSIKPETKNTIDSIFNAKIEAKKTVGVSIAIVDNEKVVYSNGYGYSNKEEEIKASDQSIYRVGSITKSFTALSLLKLQEEQKLSLDDPIQKYIPELTIKSDFDTDNNIYIKDILTHTSGLPNDILNGMFTEELPKNEWIIDALNKQKMASPRNYFTSYSNVGYMLLGELIERESGMNYSEYINKEIFQSLGMKNSTVNKNIPVSYLKNEQIQESSVIPSIGGINSNVLDMSKFMMMMINKGKSSSGKLMHKTSINEMEKERFTKTKLLDDWEGTAYALTVQEVTVNNKKNSTKEVKMYGHGGDTPSFHADYKYIPELKVGVVVMSNTDAGYVSARSVLLDYLNTEKELKAKLSVVNRAQFQEAKTEIPSPKEILGTYTIGTYKVDVDSIDRFHLKIGSFTADFEKQNDSLFYFIPQLNQKYRFVKVGNEILVKSVSVHTGREGYVGNKFDNKQITDSWKNRLGKYEAINAISCGEAKTFNFSTAKLELKETDGVLQAFLQSKTNDSLPQPFFKIVDDSTAQEAGIGRNTGTYLMVLDNGNLYYNGFEFKRIKSAL</sequence>
<evidence type="ECO:0000313" key="2">
    <source>
        <dbReference type="EMBL" id="QWG01637.1"/>
    </source>
</evidence>
<dbReference type="InterPro" id="IPR001466">
    <property type="entry name" value="Beta-lactam-related"/>
</dbReference>
<dbReference type="PANTHER" id="PTHR46825:SF9">
    <property type="entry name" value="BETA-LACTAMASE-RELATED DOMAIN-CONTAINING PROTEIN"/>
    <property type="match status" value="1"/>
</dbReference>
<dbReference type="Gene3D" id="3.40.710.10">
    <property type="entry name" value="DD-peptidase/beta-lactamase superfamily"/>
    <property type="match status" value="1"/>
</dbReference>
<protein>
    <submittedName>
        <fullName evidence="2">Beta-lactamase family protein</fullName>
    </submittedName>
</protein>
<dbReference type="InterPro" id="IPR050491">
    <property type="entry name" value="AmpC-like"/>
</dbReference>
<proteinExistence type="predicted"/>
<dbReference type="EMBL" id="CP076132">
    <property type="protein sequence ID" value="QWG01637.1"/>
    <property type="molecule type" value="Genomic_DNA"/>
</dbReference>
<dbReference type="InterPro" id="IPR012338">
    <property type="entry name" value="Beta-lactam/transpept-like"/>
</dbReference>
<dbReference type="KEGG" id="fya:KMW28_18595"/>